<dbReference type="InterPro" id="IPR036938">
    <property type="entry name" value="PAP2/HPO_sf"/>
</dbReference>
<name>A0A6J7FR53_9ZZZZ</name>
<feature type="transmembrane region" description="Helical" evidence="1">
    <location>
        <begin position="20"/>
        <end position="40"/>
    </location>
</feature>
<evidence type="ECO:0000313" key="3">
    <source>
        <dbReference type="EMBL" id="CAB4898222.1"/>
    </source>
</evidence>
<dbReference type="EMBL" id="CAFBMB010000048">
    <property type="protein sequence ID" value="CAB4898222.1"/>
    <property type="molecule type" value="Genomic_DNA"/>
</dbReference>
<organism evidence="3">
    <name type="scientific">freshwater metagenome</name>
    <dbReference type="NCBI Taxonomy" id="449393"/>
    <lineage>
        <taxon>unclassified sequences</taxon>
        <taxon>metagenomes</taxon>
        <taxon>ecological metagenomes</taxon>
    </lineage>
</organism>
<proteinExistence type="predicted"/>
<feature type="transmembrane region" description="Helical" evidence="1">
    <location>
        <begin position="138"/>
        <end position="157"/>
    </location>
</feature>
<dbReference type="SUPFAM" id="SSF48317">
    <property type="entry name" value="Acid phosphatase/Vanadium-dependent haloperoxidase"/>
    <property type="match status" value="1"/>
</dbReference>
<evidence type="ECO:0000256" key="1">
    <source>
        <dbReference type="SAM" id="Phobius"/>
    </source>
</evidence>
<dbReference type="InterPro" id="IPR000326">
    <property type="entry name" value="PAP2/HPO"/>
</dbReference>
<accession>A0A6J7FR53</accession>
<dbReference type="PANTHER" id="PTHR14969:SF13">
    <property type="entry name" value="AT30094P"/>
    <property type="match status" value="1"/>
</dbReference>
<evidence type="ECO:0000259" key="2">
    <source>
        <dbReference type="SMART" id="SM00014"/>
    </source>
</evidence>
<keyword evidence="1" id="KW-0812">Transmembrane</keyword>
<protein>
    <submittedName>
        <fullName evidence="3">Unannotated protein</fullName>
    </submittedName>
</protein>
<dbReference type="PANTHER" id="PTHR14969">
    <property type="entry name" value="SPHINGOSINE-1-PHOSPHATE PHOSPHOHYDROLASE"/>
    <property type="match status" value="1"/>
</dbReference>
<sequence>MAKKLQMGDGILSAPRGAFWWGLGGYIVTAVIGFIAVANLDWTKSTYFIDEFFHANTSPFQEWLAVILEAIDRYDVVAFILLLLGVLVTIWKGWLPALGSMVVAGAGWLLIAGVKQVVAEPRPLPFDGSAYKEALSYPSGHVTFVMALTVAVCVVLAGSRWRWFAVILLCLLTLLTAWSRLLLGVHYPLDVVGGILGGLSGAFLVLGVWNLAVRLATRNRR</sequence>
<dbReference type="SMART" id="SM00014">
    <property type="entry name" value="acidPPc"/>
    <property type="match status" value="1"/>
</dbReference>
<gene>
    <name evidence="3" type="ORF">UFOPK3516_00800</name>
</gene>
<dbReference type="Gene3D" id="1.20.144.10">
    <property type="entry name" value="Phosphatidic acid phosphatase type 2/haloperoxidase"/>
    <property type="match status" value="1"/>
</dbReference>
<feature type="domain" description="Phosphatidic acid phosphatase type 2/haloperoxidase" evidence="2">
    <location>
        <begin position="97"/>
        <end position="206"/>
    </location>
</feature>
<dbReference type="Pfam" id="PF01569">
    <property type="entry name" value="PAP2"/>
    <property type="match status" value="1"/>
</dbReference>
<reference evidence="3" key="1">
    <citation type="submission" date="2020-05" db="EMBL/GenBank/DDBJ databases">
        <authorList>
            <person name="Chiriac C."/>
            <person name="Salcher M."/>
            <person name="Ghai R."/>
            <person name="Kavagutti S V."/>
        </authorList>
    </citation>
    <scope>NUCLEOTIDE SEQUENCE</scope>
</reference>
<keyword evidence="1" id="KW-0472">Membrane</keyword>
<feature type="transmembrane region" description="Helical" evidence="1">
    <location>
        <begin position="191"/>
        <end position="213"/>
    </location>
</feature>
<feature type="transmembrane region" description="Helical" evidence="1">
    <location>
        <begin position="164"/>
        <end position="185"/>
    </location>
</feature>
<feature type="transmembrane region" description="Helical" evidence="1">
    <location>
        <begin position="74"/>
        <end position="91"/>
    </location>
</feature>
<keyword evidence="1" id="KW-1133">Transmembrane helix</keyword>
<dbReference type="AlphaFoldDB" id="A0A6J7FR53"/>